<dbReference type="InterPro" id="IPR043144">
    <property type="entry name" value="Mal/L-sulf/L-lact_DH-like_ah"/>
</dbReference>
<dbReference type="Gene3D" id="1.10.1530.10">
    <property type="match status" value="1"/>
</dbReference>
<proteinExistence type="inferred from homology"/>
<dbReference type="AlphaFoldDB" id="A0A7G9YVC8"/>
<organism evidence="3">
    <name type="scientific">Candidatus Methanophagaceae archaeon ANME-1 ERB6</name>
    <dbReference type="NCBI Taxonomy" id="2759912"/>
    <lineage>
        <taxon>Archaea</taxon>
        <taxon>Methanobacteriati</taxon>
        <taxon>Methanobacteriota</taxon>
        <taxon>Stenosarchaea group</taxon>
        <taxon>Methanomicrobia</taxon>
        <taxon>Candidatus Methanophagales</taxon>
        <taxon>Candidatus Methanophagaceae</taxon>
    </lineage>
</organism>
<evidence type="ECO:0000313" key="3">
    <source>
        <dbReference type="EMBL" id="QNO51962.1"/>
    </source>
</evidence>
<dbReference type="EC" id="1.1.1.310" evidence="3"/>
<evidence type="ECO:0000256" key="2">
    <source>
        <dbReference type="ARBA" id="ARBA00023002"/>
    </source>
</evidence>
<dbReference type="PANTHER" id="PTHR11091">
    <property type="entry name" value="OXIDOREDUCTASE-RELATED"/>
    <property type="match status" value="1"/>
</dbReference>
<dbReference type="InterPro" id="IPR003767">
    <property type="entry name" value="Malate/L-lactate_DH-like"/>
</dbReference>
<evidence type="ECO:0000256" key="1">
    <source>
        <dbReference type="ARBA" id="ARBA00006056"/>
    </source>
</evidence>
<reference evidence="3" key="1">
    <citation type="submission" date="2020-06" db="EMBL/GenBank/DDBJ databases">
        <title>Unique genomic features of the anaerobic methanotrophic archaea.</title>
        <authorList>
            <person name="Chadwick G.L."/>
            <person name="Skennerton C.T."/>
            <person name="Laso-Perez R."/>
            <person name="Leu A.O."/>
            <person name="Speth D.R."/>
            <person name="Yu H."/>
            <person name="Morgan-Lang C."/>
            <person name="Hatzenpichler R."/>
            <person name="Goudeau D."/>
            <person name="Malmstrom R."/>
            <person name="Brazelton W.J."/>
            <person name="Woyke T."/>
            <person name="Hallam S.J."/>
            <person name="Tyson G.W."/>
            <person name="Wegener G."/>
            <person name="Boetius A."/>
            <person name="Orphan V."/>
        </authorList>
    </citation>
    <scope>NUCLEOTIDE SEQUENCE</scope>
</reference>
<sequence>MRRYKPAVLRNFMAGVLIKLDVPEEDARIVAEVLLKAELKGLSSHGILRFPHLIRSIEAGFQMPKTEVTIEREKNNCVVVNGNSGLGIIIAKKAMEIAIEKARNNGIASVGVYNTNHFGIAGYYVELATKSDMIGVAMCNTEPAMAPFGGKTPILGTNPLAVAIPTNKHEHPIILDMATSNVARGKILAALKEKRMLEEDCALDKNGNVTLYPEKAFSLLPLGGKKFGYKGYGLAFVIDILCGPLVNAQCGKDVKGTVSLEKCTKGDLFIAIDISSFTDLGLFKSTVEQLIQEVKNDGAMFPGEIEQVKEERNSIEGVKLEDDVYEELKEIGREYGIGI</sequence>
<dbReference type="SUPFAM" id="SSF89733">
    <property type="entry name" value="L-sulfolactate dehydrogenase-like"/>
    <property type="match status" value="1"/>
</dbReference>
<gene>
    <name evidence="3" type="primary">mdh</name>
    <name evidence="3" type="ORF">ACBLIHAL_00021</name>
</gene>
<dbReference type="InterPro" id="IPR043143">
    <property type="entry name" value="Mal/L-sulf/L-lact_DH-like_NADP"/>
</dbReference>
<name>A0A7G9YVC8_9EURY</name>
<dbReference type="GO" id="GO:0102155">
    <property type="term" value="F:S-sulfolactate dehydrogenase activity"/>
    <property type="evidence" value="ECO:0007669"/>
    <property type="project" value="UniProtKB-EC"/>
</dbReference>
<dbReference type="Gene3D" id="3.30.1370.60">
    <property type="entry name" value="Hypothetical oxidoreductase yiak, domain 2"/>
    <property type="match status" value="1"/>
</dbReference>
<keyword evidence="2 3" id="KW-0560">Oxidoreductase</keyword>
<dbReference type="EMBL" id="MT631497">
    <property type="protein sequence ID" value="QNO51962.1"/>
    <property type="molecule type" value="Genomic_DNA"/>
</dbReference>
<dbReference type="InterPro" id="IPR036111">
    <property type="entry name" value="Mal/L-sulfo/L-lacto_DH-like_sf"/>
</dbReference>
<comment type="similarity">
    <text evidence="1">Belongs to the LDH2/MDH2 oxidoreductase family.</text>
</comment>
<protein>
    <submittedName>
        <fullName evidence="3">Malate/(S)-sulfolactate dehydrogenase</fullName>
        <ecNumber evidence="3">1.1.1.310</ecNumber>
    </submittedName>
</protein>
<dbReference type="Pfam" id="PF02615">
    <property type="entry name" value="Ldh_2"/>
    <property type="match status" value="1"/>
</dbReference>
<dbReference type="PANTHER" id="PTHR11091:SF0">
    <property type="entry name" value="MALATE DEHYDROGENASE"/>
    <property type="match status" value="1"/>
</dbReference>
<accession>A0A7G9YVC8</accession>